<reference evidence="6" key="2">
    <citation type="journal article" date="2007" name="Science">
        <title>Draft genome sequence of the sexually transmitted pathogen Trichomonas vaginalis.</title>
        <authorList>
            <person name="Carlton J.M."/>
            <person name="Hirt R.P."/>
            <person name="Silva J.C."/>
            <person name="Delcher A.L."/>
            <person name="Schatz M."/>
            <person name="Zhao Q."/>
            <person name="Wortman J.R."/>
            <person name="Bidwell S.L."/>
            <person name="Alsmark U.C.M."/>
            <person name="Besteiro S."/>
            <person name="Sicheritz-Ponten T."/>
            <person name="Noel C.J."/>
            <person name="Dacks J.B."/>
            <person name="Foster P.G."/>
            <person name="Simillion C."/>
            <person name="Van de Peer Y."/>
            <person name="Miranda-Saavedra D."/>
            <person name="Barton G.J."/>
            <person name="Westrop G.D."/>
            <person name="Mueller S."/>
            <person name="Dessi D."/>
            <person name="Fiori P.L."/>
            <person name="Ren Q."/>
            <person name="Paulsen I."/>
            <person name="Zhang H."/>
            <person name="Bastida-Corcuera F.D."/>
            <person name="Simoes-Barbosa A."/>
            <person name="Brown M.T."/>
            <person name="Hayes R.D."/>
            <person name="Mukherjee M."/>
            <person name="Okumura C.Y."/>
            <person name="Schneider R."/>
            <person name="Smith A.J."/>
            <person name="Vanacova S."/>
            <person name="Villalvazo M."/>
            <person name="Haas B.J."/>
            <person name="Pertea M."/>
            <person name="Feldblyum T.V."/>
            <person name="Utterback T.R."/>
            <person name="Shu C.L."/>
            <person name="Osoegawa K."/>
            <person name="de Jong P.J."/>
            <person name="Hrdy I."/>
            <person name="Horvathova L."/>
            <person name="Zubacova Z."/>
            <person name="Dolezal P."/>
            <person name="Malik S.B."/>
            <person name="Logsdon J.M. Jr."/>
            <person name="Henze K."/>
            <person name="Gupta A."/>
            <person name="Wang C.C."/>
            <person name="Dunne R.L."/>
            <person name="Upcroft J.A."/>
            <person name="Upcroft P."/>
            <person name="White O."/>
            <person name="Salzberg S.L."/>
            <person name="Tang P."/>
            <person name="Chiu C.-H."/>
            <person name="Lee Y.-S."/>
            <person name="Embley T.M."/>
            <person name="Coombs G.H."/>
            <person name="Mottram J.C."/>
            <person name="Tachezy J."/>
            <person name="Fraser-Liggett C.M."/>
            <person name="Johnson P.J."/>
        </authorList>
    </citation>
    <scope>NUCLEOTIDE SEQUENCE [LARGE SCALE GENOMIC DNA]</scope>
    <source>
        <strain evidence="6">G3</strain>
    </source>
</reference>
<proteinExistence type="inferred from homology"/>
<comment type="similarity">
    <text evidence="1">Belongs to the activator 1 small subunits family.</text>
</comment>
<dbReference type="InterPro" id="IPR003959">
    <property type="entry name" value="ATPase_AAA_core"/>
</dbReference>
<feature type="domain" description="AAA+ ATPase" evidence="5">
    <location>
        <begin position="40"/>
        <end position="166"/>
    </location>
</feature>
<dbReference type="VEuPathDB" id="TrichDB:TVAGG3_0219240"/>
<gene>
    <name evidence="6" type="ORF">TVAG_491140</name>
</gene>
<dbReference type="FunFam" id="1.10.8.60:FF:000355">
    <property type="entry name" value="ATPase, AAA family protein"/>
    <property type="match status" value="1"/>
</dbReference>
<evidence type="ECO:0000313" key="7">
    <source>
        <dbReference type="Proteomes" id="UP000001542"/>
    </source>
</evidence>
<dbReference type="FunCoup" id="A2E057">
    <property type="interactions" value="347"/>
</dbReference>
<dbReference type="PANTHER" id="PTHR11669">
    <property type="entry name" value="REPLICATION FACTOR C / DNA POLYMERASE III GAMMA-TAU SUBUNIT"/>
    <property type="match status" value="1"/>
</dbReference>
<dbReference type="Pfam" id="PF00004">
    <property type="entry name" value="AAA"/>
    <property type="match status" value="1"/>
</dbReference>
<dbReference type="RefSeq" id="XP_001326199.1">
    <property type="nucleotide sequence ID" value="XM_001326164.1"/>
</dbReference>
<dbReference type="GO" id="GO:0005524">
    <property type="term" value="F:ATP binding"/>
    <property type="evidence" value="ECO:0007669"/>
    <property type="project" value="UniProtKB-KW"/>
</dbReference>
<keyword evidence="2" id="KW-0235">DNA replication</keyword>
<dbReference type="SUPFAM" id="SSF52540">
    <property type="entry name" value="P-loop containing nucleoside triphosphate hydrolases"/>
    <property type="match status" value="1"/>
</dbReference>
<dbReference type="InterPro" id="IPR050238">
    <property type="entry name" value="DNA_Rep/Repair_Clamp_Loader"/>
</dbReference>
<dbReference type="Pfam" id="PF08542">
    <property type="entry name" value="Rep_fac_C"/>
    <property type="match status" value="1"/>
</dbReference>
<dbReference type="GO" id="GO:0003677">
    <property type="term" value="F:DNA binding"/>
    <property type="evidence" value="ECO:0007669"/>
    <property type="project" value="InterPro"/>
</dbReference>
<organism evidence="6 7">
    <name type="scientific">Trichomonas vaginalis (strain ATCC PRA-98 / G3)</name>
    <dbReference type="NCBI Taxonomy" id="412133"/>
    <lineage>
        <taxon>Eukaryota</taxon>
        <taxon>Metamonada</taxon>
        <taxon>Parabasalia</taxon>
        <taxon>Trichomonadida</taxon>
        <taxon>Trichomonadidae</taxon>
        <taxon>Trichomonas</taxon>
    </lineage>
</organism>
<reference evidence="6" key="1">
    <citation type="submission" date="2006-10" db="EMBL/GenBank/DDBJ databases">
        <authorList>
            <person name="Amadeo P."/>
            <person name="Zhao Q."/>
            <person name="Wortman J."/>
            <person name="Fraser-Liggett C."/>
            <person name="Carlton J."/>
        </authorList>
    </citation>
    <scope>NUCLEOTIDE SEQUENCE</scope>
    <source>
        <strain evidence="6">G3</strain>
    </source>
</reference>
<dbReference type="OMA" id="GCQSGSF"/>
<dbReference type="InParanoid" id="A2E057"/>
<dbReference type="InterPro" id="IPR008921">
    <property type="entry name" value="DNA_pol3_clamp-load_cplx_C"/>
</dbReference>
<dbReference type="InterPro" id="IPR003593">
    <property type="entry name" value="AAA+_ATPase"/>
</dbReference>
<dbReference type="Proteomes" id="UP000001542">
    <property type="component" value="Unassembled WGS sequence"/>
</dbReference>
<evidence type="ECO:0000313" key="6">
    <source>
        <dbReference type="EMBL" id="EAY13976.1"/>
    </source>
</evidence>
<dbReference type="NCBIfam" id="NF001679">
    <property type="entry name" value="PRK00440.1"/>
    <property type="match status" value="1"/>
</dbReference>
<evidence type="ECO:0000256" key="1">
    <source>
        <dbReference type="ARBA" id="ARBA00005378"/>
    </source>
</evidence>
<dbReference type="KEGG" id="tva:4771963"/>
<dbReference type="InterPro" id="IPR013748">
    <property type="entry name" value="Rep_factorC_C"/>
</dbReference>
<accession>A2E057</accession>
<dbReference type="GO" id="GO:0006281">
    <property type="term" value="P:DNA repair"/>
    <property type="evidence" value="ECO:0000318"/>
    <property type="project" value="GO_Central"/>
</dbReference>
<dbReference type="AlphaFoldDB" id="A2E057"/>
<evidence type="ECO:0000256" key="4">
    <source>
        <dbReference type="ARBA" id="ARBA00022840"/>
    </source>
</evidence>
<dbReference type="GO" id="GO:0005634">
    <property type="term" value="C:nucleus"/>
    <property type="evidence" value="ECO:0000318"/>
    <property type="project" value="GO_Central"/>
</dbReference>
<evidence type="ECO:0000259" key="5">
    <source>
        <dbReference type="SMART" id="SM00382"/>
    </source>
</evidence>
<dbReference type="SMR" id="A2E057"/>
<dbReference type="FunFam" id="3.40.50.300:FF:000129">
    <property type="entry name" value="Replication factor C subunit 5"/>
    <property type="match status" value="1"/>
</dbReference>
<dbReference type="OrthoDB" id="4199794at2759"/>
<sequence>MSKPADNLPWVEKYRPKNLDDIVQQEEAVKALKTTLETGDLPHLIFHGPPGTGKTSLALALCRSLFGEDFRLRVKELNASDERGIDAVRSSVKEFASLAVPNGKIPFKIVILDEADSMTSAAQNALRRIIETYSAVTRFIIICNYVSKIIDPILSRCAKFRFKPLDRPAIIQRLHKIFDDQNLSVDKEETFETLVDISGGDLRKAITFAQSAASTCIETRKITSEIITSISGAANPSDVENYFHTCLSADWDTIENATTDLVYAGYDISQIFEILISLIVKSNEIPEAKKPQLILKIAQADGSIINRADPQFQLLGISASIRASK</sequence>
<dbReference type="SMART" id="SM00382">
    <property type="entry name" value="AAA"/>
    <property type="match status" value="1"/>
</dbReference>
<keyword evidence="3" id="KW-0547">Nucleotide-binding</keyword>
<keyword evidence="4" id="KW-0067">ATP-binding</keyword>
<dbReference type="Gene3D" id="1.20.272.10">
    <property type="match status" value="1"/>
</dbReference>
<protein>
    <submittedName>
        <fullName evidence="6">ATPase, AAA family protein</fullName>
    </submittedName>
</protein>
<dbReference type="GO" id="GO:0005663">
    <property type="term" value="C:DNA replication factor C complex"/>
    <property type="evidence" value="ECO:0000318"/>
    <property type="project" value="GO_Central"/>
</dbReference>
<dbReference type="GO" id="GO:0006261">
    <property type="term" value="P:DNA-templated DNA replication"/>
    <property type="evidence" value="ECO:0000318"/>
    <property type="project" value="GO_Central"/>
</dbReference>
<dbReference type="VEuPathDB" id="TrichDB:TVAG_491140"/>
<dbReference type="EMBL" id="DS113277">
    <property type="protein sequence ID" value="EAY13976.1"/>
    <property type="molecule type" value="Genomic_DNA"/>
</dbReference>
<dbReference type="GO" id="GO:0016887">
    <property type="term" value="F:ATP hydrolysis activity"/>
    <property type="evidence" value="ECO:0007669"/>
    <property type="project" value="InterPro"/>
</dbReference>
<name>A2E057_TRIV3</name>
<keyword evidence="7" id="KW-1185">Reference proteome</keyword>
<dbReference type="Gene3D" id="1.10.8.60">
    <property type="match status" value="1"/>
</dbReference>
<dbReference type="CDD" id="cd00009">
    <property type="entry name" value="AAA"/>
    <property type="match status" value="1"/>
</dbReference>
<dbReference type="InterPro" id="IPR027417">
    <property type="entry name" value="P-loop_NTPase"/>
</dbReference>
<dbReference type="eggNOG" id="KOG0989">
    <property type="taxonomic scope" value="Eukaryota"/>
</dbReference>
<dbReference type="STRING" id="5722.A2E057"/>
<dbReference type="PANTHER" id="PTHR11669:SF20">
    <property type="entry name" value="REPLICATION FACTOR C SUBUNIT 4"/>
    <property type="match status" value="1"/>
</dbReference>
<evidence type="ECO:0000256" key="3">
    <source>
        <dbReference type="ARBA" id="ARBA00022741"/>
    </source>
</evidence>
<dbReference type="Gene3D" id="3.40.50.300">
    <property type="entry name" value="P-loop containing nucleotide triphosphate hydrolases"/>
    <property type="match status" value="1"/>
</dbReference>
<evidence type="ECO:0000256" key="2">
    <source>
        <dbReference type="ARBA" id="ARBA00022705"/>
    </source>
</evidence>
<dbReference type="SUPFAM" id="SSF48019">
    <property type="entry name" value="post-AAA+ oligomerization domain-like"/>
    <property type="match status" value="1"/>
</dbReference>